<keyword evidence="1 3" id="KW-0378">Hydrolase</keyword>
<dbReference type="SUPFAM" id="SSF53474">
    <property type="entry name" value="alpha/beta-Hydrolases"/>
    <property type="match status" value="1"/>
</dbReference>
<dbReference type="InterPro" id="IPR000639">
    <property type="entry name" value="Epox_hydrolase-like"/>
</dbReference>
<name>A0ABU9WWM4_9MICC</name>
<dbReference type="EMBL" id="JBDFRB010000002">
    <property type="protein sequence ID" value="MEN2743583.1"/>
    <property type="molecule type" value="Genomic_DNA"/>
</dbReference>
<proteinExistence type="predicted"/>
<accession>A0ABU9WWM4</accession>
<evidence type="ECO:0000313" key="4">
    <source>
        <dbReference type="Proteomes" id="UP001422074"/>
    </source>
</evidence>
<dbReference type="InterPro" id="IPR029058">
    <property type="entry name" value="AB_hydrolase_fold"/>
</dbReference>
<dbReference type="InterPro" id="IPR000073">
    <property type="entry name" value="AB_hydrolase_1"/>
</dbReference>
<dbReference type="PANTHER" id="PTHR43329">
    <property type="entry name" value="EPOXIDE HYDROLASE"/>
    <property type="match status" value="1"/>
</dbReference>
<dbReference type="GO" id="GO:0016787">
    <property type="term" value="F:hydrolase activity"/>
    <property type="evidence" value="ECO:0007669"/>
    <property type="project" value="UniProtKB-KW"/>
</dbReference>
<gene>
    <name evidence="3" type="ORF">ABCQ75_03385</name>
</gene>
<comment type="caution">
    <text evidence="3">The sequence shown here is derived from an EMBL/GenBank/DDBJ whole genome shotgun (WGS) entry which is preliminary data.</text>
</comment>
<evidence type="ECO:0000313" key="3">
    <source>
        <dbReference type="EMBL" id="MEN2743583.1"/>
    </source>
</evidence>
<keyword evidence="4" id="KW-1185">Reference proteome</keyword>
<feature type="domain" description="AB hydrolase-1" evidence="2">
    <location>
        <begin position="29"/>
        <end position="267"/>
    </location>
</feature>
<protein>
    <submittedName>
        <fullName evidence="3">Alpha/beta hydrolase</fullName>
    </submittedName>
</protein>
<dbReference type="PRINTS" id="PR00412">
    <property type="entry name" value="EPOXHYDRLASE"/>
</dbReference>
<evidence type="ECO:0000259" key="2">
    <source>
        <dbReference type="Pfam" id="PF00561"/>
    </source>
</evidence>
<evidence type="ECO:0000256" key="1">
    <source>
        <dbReference type="ARBA" id="ARBA00022801"/>
    </source>
</evidence>
<organism evidence="3 4">
    <name type="scientific">Sinomonas halotolerans</name>
    <dbReference type="NCBI Taxonomy" id="1644133"/>
    <lineage>
        <taxon>Bacteria</taxon>
        <taxon>Bacillati</taxon>
        <taxon>Actinomycetota</taxon>
        <taxon>Actinomycetes</taxon>
        <taxon>Micrococcales</taxon>
        <taxon>Micrococcaceae</taxon>
        <taxon>Sinomonas</taxon>
    </lineage>
</organism>
<dbReference type="Proteomes" id="UP001422074">
    <property type="component" value="Unassembled WGS sequence"/>
</dbReference>
<reference evidence="3 4" key="1">
    <citation type="submission" date="2024-05" db="EMBL/GenBank/DDBJ databases">
        <title>Sinomonas sp. nov., isolated from a waste landfill.</title>
        <authorList>
            <person name="Zhao Y."/>
        </authorList>
    </citation>
    <scope>NUCLEOTIDE SEQUENCE [LARGE SCALE GENOMIC DNA]</scope>
    <source>
        <strain evidence="3 4">CCTCC AB2014300</strain>
    </source>
</reference>
<sequence>MPQLEGVAHRWIDVRGLSMHVAEAGEGDPLILLHGFPQNWWEWHAVIARLAEHFHVVAVDQRGFGWTDAPPRGYNAQTLIGDLVGLMEQLEVPRARFLAHDWGALVAQLLAVERPDLVEALVVTGAPDVHIRPNARLLSLLPKIWHAFALAVPAVGPRLQRNHRLVRHLFTAFEPPGGVAEDDIALYRAAMARHSRATAGSALYRNTILPAFMSIIFGAYAQREFSTPALVLIGAREPSAALQEMGHHAGRGRNITTEILPGEGHFLPDHCPGVVAERAIRFFEEASRAGRPNSSS</sequence>
<dbReference type="Gene3D" id="3.40.50.1820">
    <property type="entry name" value="alpha/beta hydrolase"/>
    <property type="match status" value="1"/>
</dbReference>
<dbReference type="Pfam" id="PF00561">
    <property type="entry name" value="Abhydrolase_1"/>
    <property type="match status" value="1"/>
</dbReference>